<reference evidence="2 3" key="1">
    <citation type="submission" date="2015-09" db="EMBL/GenBank/DDBJ databases">
        <title>Genome sequence of Acetobacterium wieringae DSM 1911.</title>
        <authorList>
            <person name="Poehlein A."/>
            <person name="Bengelsdorf F.R."/>
            <person name="Schiel-Bengelsdorf B."/>
            <person name="Duerre P."/>
            <person name="Daniel R."/>
        </authorList>
    </citation>
    <scope>NUCLEOTIDE SEQUENCE [LARGE SCALE GENOMIC DNA]</scope>
    <source>
        <strain evidence="2 3">DSM 1911</strain>
    </source>
</reference>
<dbReference type="EMBL" id="LKEU01000013">
    <property type="protein sequence ID" value="OFV72015.1"/>
    <property type="molecule type" value="Genomic_DNA"/>
</dbReference>
<protein>
    <submittedName>
        <fullName evidence="2">TraX protein</fullName>
    </submittedName>
</protein>
<sequence>MTSTSLKLIALILMLLDHIGQFIPGAPLWLHWVGRVSAPVFMFCMAWGFYYTHDRQKYLLRMYLFGVGMAMIALICNNIVADPYAMMTNNIFVTLLLVAVLVWLIELRKTDKPKGNRYLALFAGYQVLTTILCILIAQIVPLMGMMSFVGAITGNLIFNEGSFIFVFLGVLIYFNRTDKKRLILSYGLFCLAFLGLGWSLDPRPTALLYNNYQWMMIASLPLMLSYNGEKGRGLKYLFYVFYPLHIVVLYFIGNLYF</sequence>
<dbReference type="Proteomes" id="UP000176244">
    <property type="component" value="Unassembled WGS sequence"/>
</dbReference>
<feature type="transmembrane region" description="Helical" evidence="1">
    <location>
        <begin position="32"/>
        <end position="50"/>
    </location>
</feature>
<dbReference type="RefSeq" id="WP_070369855.1">
    <property type="nucleotide sequence ID" value="NZ_LKEU01000013.1"/>
</dbReference>
<feature type="transmembrane region" description="Helical" evidence="1">
    <location>
        <begin position="87"/>
        <end position="106"/>
    </location>
</feature>
<comment type="caution">
    <text evidence="2">The sequence shown here is derived from an EMBL/GenBank/DDBJ whole genome shotgun (WGS) entry which is preliminary data.</text>
</comment>
<accession>A0A1F2PM36</accession>
<dbReference type="STRING" id="52694.ACWI_04890"/>
<keyword evidence="1" id="KW-0472">Membrane</keyword>
<evidence type="ECO:0000256" key="1">
    <source>
        <dbReference type="SAM" id="Phobius"/>
    </source>
</evidence>
<feature type="transmembrane region" description="Helical" evidence="1">
    <location>
        <begin position="118"/>
        <end position="140"/>
    </location>
</feature>
<gene>
    <name evidence="2" type="ORF">ACWI_04890</name>
</gene>
<keyword evidence="1" id="KW-0812">Transmembrane</keyword>
<dbReference type="OrthoDB" id="9781069at2"/>
<dbReference type="Pfam" id="PF05857">
    <property type="entry name" value="TraX"/>
    <property type="match status" value="1"/>
</dbReference>
<dbReference type="AlphaFoldDB" id="A0A1F2PM36"/>
<evidence type="ECO:0000313" key="2">
    <source>
        <dbReference type="EMBL" id="OFV72015.1"/>
    </source>
</evidence>
<name>A0A1F2PM36_9FIRM</name>
<dbReference type="InterPro" id="IPR008875">
    <property type="entry name" value="TraX"/>
</dbReference>
<feature type="transmembrane region" description="Helical" evidence="1">
    <location>
        <begin position="152"/>
        <end position="175"/>
    </location>
</feature>
<feature type="transmembrane region" description="Helical" evidence="1">
    <location>
        <begin position="62"/>
        <end position="81"/>
    </location>
</feature>
<keyword evidence="1" id="KW-1133">Transmembrane helix</keyword>
<feature type="transmembrane region" description="Helical" evidence="1">
    <location>
        <begin position="182"/>
        <end position="200"/>
    </location>
</feature>
<organism evidence="2 3">
    <name type="scientific">Acetobacterium wieringae</name>
    <dbReference type="NCBI Taxonomy" id="52694"/>
    <lineage>
        <taxon>Bacteria</taxon>
        <taxon>Bacillati</taxon>
        <taxon>Bacillota</taxon>
        <taxon>Clostridia</taxon>
        <taxon>Eubacteriales</taxon>
        <taxon>Eubacteriaceae</taxon>
        <taxon>Acetobacterium</taxon>
    </lineage>
</organism>
<evidence type="ECO:0000313" key="3">
    <source>
        <dbReference type="Proteomes" id="UP000176244"/>
    </source>
</evidence>
<feature type="transmembrane region" description="Helical" evidence="1">
    <location>
        <begin position="236"/>
        <end position="256"/>
    </location>
</feature>
<proteinExistence type="predicted"/>